<gene>
    <name evidence="7" type="primary">orn</name>
    <name evidence="9" type="ORF">FVP60_01680</name>
</gene>
<dbReference type="GO" id="GO:0005737">
    <property type="term" value="C:cytoplasm"/>
    <property type="evidence" value="ECO:0007669"/>
    <property type="project" value="UniProtKB-SubCell"/>
</dbReference>
<organism evidence="9 10">
    <name type="scientific">Microbacterium mitrae</name>
    <dbReference type="NCBI Taxonomy" id="664640"/>
    <lineage>
        <taxon>Bacteria</taxon>
        <taxon>Bacillati</taxon>
        <taxon>Actinomycetota</taxon>
        <taxon>Actinomycetes</taxon>
        <taxon>Micrococcales</taxon>
        <taxon>Microbacteriaceae</taxon>
        <taxon>Microbacterium</taxon>
    </lineage>
</organism>
<dbReference type="FunFam" id="3.30.420.10:FF:000003">
    <property type="entry name" value="Oligoribonuclease"/>
    <property type="match status" value="1"/>
</dbReference>
<evidence type="ECO:0000259" key="8">
    <source>
        <dbReference type="SMART" id="SM00479"/>
    </source>
</evidence>
<dbReference type="SMART" id="SM00479">
    <property type="entry name" value="EXOIII"/>
    <property type="match status" value="1"/>
</dbReference>
<keyword evidence="10" id="KW-1185">Reference proteome</keyword>
<evidence type="ECO:0000256" key="6">
    <source>
        <dbReference type="ARBA" id="ARBA00070964"/>
    </source>
</evidence>
<dbReference type="PANTHER" id="PTHR11046:SF0">
    <property type="entry name" value="OLIGORIBONUCLEASE, MITOCHONDRIAL"/>
    <property type="match status" value="1"/>
</dbReference>
<name>A0A5C8HP22_9MICO</name>
<evidence type="ECO:0000313" key="9">
    <source>
        <dbReference type="EMBL" id="TXK05725.1"/>
    </source>
</evidence>
<evidence type="ECO:0000256" key="7">
    <source>
        <dbReference type="HAMAP-Rule" id="MF_00045"/>
    </source>
</evidence>
<dbReference type="OrthoDB" id="9801329at2"/>
<dbReference type="EC" id="3.1.-.-" evidence="7"/>
<accession>A0A5C8HP22</accession>
<dbReference type="AlphaFoldDB" id="A0A5C8HP22"/>
<evidence type="ECO:0000313" key="10">
    <source>
        <dbReference type="Proteomes" id="UP000321196"/>
    </source>
</evidence>
<sequence>MSSSENDRLVWIDCEMTGLDLSIDELAEIAIVVTDFELNILDPGLSLVIKPSDAALENMGEFVTNMHTTSGLITEIPDGISVAEAEERALAYIRQFVPQEMKAPLAGNTIGTDRMFLAKYMPQLDSFLHYRNVDVSSIKELSRRWYPRAYFQAPAKDGGHRALADILESIRELAYYRRAVFVSDPGPTSVEAREASEAVVAKFAENL</sequence>
<dbReference type="GO" id="GO:0003676">
    <property type="term" value="F:nucleic acid binding"/>
    <property type="evidence" value="ECO:0007669"/>
    <property type="project" value="InterPro"/>
</dbReference>
<dbReference type="InterPro" id="IPR012337">
    <property type="entry name" value="RNaseH-like_sf"/>
</dbReference>
<dbReference type="EMBL" id="VRSW01000001">
    <property type="protein sequence ID" value="TXK05725.1"/>
    <property type="molecule type" value="Genomic_DNA"/>
</dbReference>
<dbReference type="GO" id="GO:0000175">
    <property type="term" value="F:3'-5'-RNA exonuclease activity"/>
    <property type="evidence" value="ECO:0007669"/>
    <property type="project" value="InterPro"/>
</dbReference>
<dbReference type="CDD" id="cd06135">
    <property type="entry name" value="Orn"/>
    <property type="match status" value="1"/>
</dbReference>
<reference evidence="9 10" key="1">
    <citation type="submission" date="2019-08" db="EMBL/GenBank/DDBJ databases">
        <authorList>
            <person name="Dong K."/>
        </authorList>
    </citation>
    <scope>NUCLEOTIDE SEQUENCE [LARGE SCALE GENOMIC DNA]</scope>
    <source>
        <strain evidence="9 10">M4-8</strain>
    </source>
</reference>
<dbReference type="InterPro" id="IPR022894">
    <property type="entry name" value="Oligoribonuclease"/>
</dbReference>
<keyword evidence="7" id="KW-0963">Cytoplasm</keyword>
<evidence type="ECO:0000256" key="4">
    <source>
        <dbReference type="ARBA" id="ARBA00022839"/>
    </source>
</evidence>
<dbReference type="Proteomes" id="UP000321196">
    <property type="component" value="Unassembled WGS sequence"/>
</dbReference>
<feature type="domain" description="Exonuclease" evidence="8">
    <location>
        <begin position="8"/>
        <end position="182"/>
    </location>
</feature>
<keyword evidence="2 7" id="KW-0540">Nuclease</keyword>
<dbReference type="Pfam" id="PF00929">
    <property type="entry name" value="RNase_T"/>
    <property type="match status" value="1"/>
</dbReference>
<dbReference type="InterPro" id="IPR036397">
    <property type="entry name" value="RNaseH_sf"/>
</dbReference>
<proteinExistence type="inferred from homology"/>
<dbReference type="PANTHER" id="PTHR11046">
    <property type="entry name" value="OLIGORIBONUCLEASE, MITOCHONDRIAL"/>
    <property type="match status" value="1"/>
</dbReference>
<dbReference type="NCBIfam" id="NF003765">
    <property type="entry name" value="PRK05359.1"/>
    <property type="match status" value="1"/>
</dbReference>
<comment type="function">
    <text evidence="5 7">3'-to-5' exoribonuclease specific for small oligoribonucleotides.</text>
</comment>
<dbReference type="HAMAP" id="MF_00045">
    <property type="entry name" value="Oligoribonuclease"/>
    <property type="match status" value="1"/>
</dbReference>
<evidence type="ECO:0000256" key="1">
    <source>
        <dbReference type="ARBA" id="ARBA00009921"/>
    </source>
</evidence>
<comment type="caution">
    <text evidence="9">The sequence shown here is derived from an EMBL/GenBank/DDBJ whole genome shotgun (WGS) entry which is preliminary data.</text>
</comment>
<keyword evidence="4 7" id="KW-0269">Exonuclease</keyword>
<comment type="subcellular location">
    <subcellularLocation>
        <location evidence="7">Cytoplasm</location>
    </subcellularLocation>
</comment>
<evidence type="ECO:0000256" key="5">
    <source>
        <dbReference type="ARBA" id="ARBA00057155"/>
    </source>
</evidence>
<dbReference type="RefSeq" id="WP_147824536.1">
    <property type="nucleotide sequence ID" value="NZ_BAAARG010000001.1"/>
</dbReference>
<dbReference type="SUPFAM" id="SSF53098">
    <property type="entry name" value="Ribonuclease H-like"/>
    <property type="match status" value="1"/>
</dbReference>
<feature type="active site" evidence="7">
    <location>
        <position position="130"/>
    </location>
</feature>
<dbReference type="InterPro" id="IPR013520">
    <property type="entry name" value="Ribonucl_H"/>
</dbReference>
<evidence type="ECO:0000256" key="2">
    <source>
        <dbReference type="ARBA" id="ARBA00022722"/>
    </source>
</evidence>
<protein>
    <recommendedName>
        <fullName evidence="6 7">Oligoribonuclease</fullName>
        <ecNumber evidence="7">3.1.-.-</ecNumber>
    </recommendedName>
</protein>
<comment type="similarity">
    <text evidence="1 7">Belongs to the oligoribonuclease family.</text>
</comment>
<keyword evidence="3 7" id="KW-0378">Hydrolase</keyword>
<evidence type="ECO:0000256" key="3">
    <source>
        <dbReference type="ARBA" id="ARBA00022801"/>
    </source>
</evidence>
<dbReference type="Gene3D" id="3.30.420.10">
    <property type="entry name" value="Ribonuclease H-like superfamily/Ribonuclease H"/>
    <property type="match status" value="1"/>
</dbReference>